<organism evidence="2 3">
    <name type="scientific">Vallicoccus soli</name>
    <dbReference type="NCBI Taxonomy" id="2339232"/>
    <lineage>
        <taxon>Bacteria</taxon>
        <taxon>Bacillati</taxon>
        <taxon>Actinomycetota</taxon>
        <taxon>Actinomycetes</taxon>
        <taxon>Motilibacterales</taxon>
        <taxon>Vallicoccaceae</taxon>
        <taxon>Vallicoccus</taxon>
    </lineage>
</organism>
<dbReference type="OrthoDB" id="4427112at2"/>
<evidence type="ECO:0000313" key="3">
    <source>
        <dbReference type="Proteomes" id="UP000265614"/>
    </source>
</evidence>
<dbReference type="AlphaFoldDB" id="A0A3A3YY00"/>
<dbReference type="GO" id="GO:0003993">
    <property type="term" value="F:acid phosphatase activity"/>
    <property type="evidence" value="ECO:0007669"/>
    <property type="project" value="InterPro"/>
</dbReference>
<dbReference type="EMBL" id="QZEZ01000003">
    <property type="protein sequence ID" value="RJK96528.1"/>
    <property type="molecule type" value="Genomic_DNA"/>
</dbReference>
<dbReference type="Proteomes" id="UP000265614">
    <property type="component" value="Unassembled WGS sequence"/>
</dbReference>
<protein>
    <submittedName>
        <fullName evidence="2">Metallophosphoesterase</fullName>
    </submittedName>
</protein>
<gene>
    <name evidence="2" type="ORF">D5H78_08730</name>
</gene>
<dbReference type="SUPFAM" id="SSF56300">
    <property type="entry name" value="Metallo-dependent phosphatases"/>
    <property type="match status" value="1"/>
</dbReference>
<keyword evidence="1" id="KW-0732">Signal</keyword>
<keyword evidence="3" id="KW-1185">Reference proteome</keyword>
<dbReference type="Gene3D" id="3.60.21.10">
    <property type="match status" value="1"/>
</dbReference>
<dbReference type="InterPro" id="IPR039331">
    <property type="entry name" value="PAPs-like"/>
</dbReference>
<dbReference type="InterPro" id="IPR029052">
    <property type="entry name" value="Metallo-depent_PP-like"/>
</dbReference>
<dbReference type="PANTHER" id="PTHR22953:SF153">
    <property type="entry name" value="PURPLE ACID PHOSPHATASE"/>
    <property type="match status" value="1"/>
</dbReference>
<dbReference type="PANTHER" id="PTHR22953">
    <property type="entry name" value="ACID PHOSPHATASE RELATED"/>
    <property type="match status" value="1"/>
</dbReference>
<evidence type="ECO:0000313" key="2">
    <source>
        <dbReference type="EMBL" id="RJK96528.1"/>
    </source>
</evidence>
<evidence type="ECO:0000256" key="1">
    <source>
        <dbReference type="ARBA" id="ARBA00022729"/>
    </source>
</evidence>
<proteinExistence type="predicted"/>
<comment type="caution">
    <text evidence="2">The sequence shown here is derived from an EMBL/GenBank/DDBJ whole genome shotgun (WGS) entry which is preliminary data.</text>
</comment>
<sequence length="536" mass="58598">MAQVVLVGGGVADLDATQAVVAALGPRPRGPGWRRVAAETVQLSRTREDAQSQVPGRAYTAVVDRPVHRSMAHVRGLAGRTPYRVVSVDQRGRVTVTATYSLAPRGRTRRPVRLLLTSDHQLKTMTPANLEKVAATVGTELDGVLVAGDLVNVPDRASEWFDSTTGLAFFAGLSGRAGVEIAGRTYRGAPIAPSTPIYPCIGNHEVMGRWSESASLGDQFNDPQPRRVAERRWARGEAPEGYARADWVRDNSWDTTTYEEVFPYPRSPQGGPRWWSRTIGDVHVVALFVTQIWRGKGATGRGAFQEDAAALDDPTRWGYGQHVFEPVQEGSAQYRWLQRELRSPAARRARYRIVMYHHPAHGLGDNSAPPFTDPVQTVERDPLTGAVTAVRYAYPKEQDHILRDLEPLFDDARVHLVHNGHSHLWNRFRSAAGTNWLETSNVGNSYGAYDGTSGASRALPPSPDHVLQGDPGGLEPVVPTVAPLTAADGSPLPYVASNDVTCFSVLDSADGVVRSWRFDTREPGSDVVLFDEMPLA</sequence>
<reference evidence="2 3" key="1">
    <citation type="submission" date="2018-09" db="EMBL/GenBank/DDBJ databases">
        <title>YIM 75000 draft genome.</title>
        <authorList>
            <person name="Tang S."/>
            <person name="Feng Y."/>
        </authorList>
    </citation>
    <scope>NUCLEOTIDE SEQUENCE [LARGE SCALE GENOMIC DNA]</scope>
    <source>
        <strain evidence="2 3">YIM 75000</strain>
    </source>
</reference>
<accession>A0A3A3YY00</accession>
<name>A0A3A3YY00_9ACTN</name>